<evidence type="ECO:0000256" key="1">
    <source>
        <dbReference type="SAM" id="Phobius"/>
    </source>
</evidence>
<gene>
    <name evidence="2" type="ORF">ACFQ2V_08700</name>
</gene>
<accession>A0ABW3MY66</accession>
<sequence length="88" mass="9609">MTTEMRRFLTARFFTMLGWVVLLGAGFALDQAVTSNIDDPFVRWVANLVTLGGSMKLGLLLQARVLARVDPDGRLRAQVATLGADAED</sequence>
<feature type="transmembrane region" description="Helical" evidence="1">
    <location>
        <begin position="44"/>
        <end position="67"/>
    </location>
</feature>
<evidence type="ECO:0000313" key="3">
    <source>
        <dbReference type="Proteomes" id="UP001597046"/>
    </source>
</evidence>
<evidence type="ECO:0000313" key="2">
    <source>
        <dbReference type="EMBL" id="MFD1054380.1"/>
    </source>
</evidence>
<name>A0ABW3MY66_9MICO</name>
<proteinExistence type="predicted"/>
<dbReference type="EMBL" id="JBHTKH010000004">
    <property type="protein sequence ID" value="MFD1054380.1"/>
    <property type="molecule type" value="Genomic_DNA"/>
</dbReference>
<protein>
    <submittedName>
        <fullName evidence="2">Uncharacterized protein</fullName>
    </submittedName>
</protein>
<keyword evidence="1" id="KW-0812">Transmembrane</keyword>
<organism evidence="2 3">
    <name type="scientific">Terrabacter terrigena</name>
    <dbReference type="NCBI Taxonomy" id="574718"/>
    <lineage>
        <taxon>Bacteria</taxon>
        <taxon>Bacillati</taxon>
        <taxon>Actinomycetota</taxon>
        <taxon>Actinomycetes</taxon>
        <taxon>Micrococcales</taxon>
        <taxon>Intrasporangiaceae</taxon>
        <taxon>Terrabacter</taxon>
    </lineage>
</organism>
<reference evidence="3" key="1">
    <citation type="journal article" date="2019" name="Int. J. Syst. Evol. Microbiol.">
        <title>The Global Catalogue of Microorganisms (GCM) 10K type strain sequencing project: providing services to taxonomists for standard genome sequencing and annotation.</title>
        <authorList>
            <consortium name="The Broad Institute Genomics Platform"/>
            <consortium name="The Broad Institute Genome Sequencing Center for Infectious Disease"/>
            <person name="Wu L."/>
            <person name="Ma J."/>
        </authorList>
    </citation>
    <scope>NUCLEOTIDE SEQUENCE [LARGE SCALE GENOMIC DNA]</scope>
    <source>
        <strain evidence="3">CCUG 57508</strain>
    </source>
</reference>
<dbReference type="Proteomes" id="UP001597046">
    <property type="component" value="Unassembled WGS sequence"/>
</dbReference>
<keyword evidence="3" id="KW-1185">Reference proteome</keyword>
<comment type="caution">
    <text evidence="2">The sequence shown here is derived from an EMBL/GenBank/DDBJ whole genome shotgun (WGS) entry which is preliminary data.</text>
</comment>
<dbReference type="RefSeq" id="WP_386052275.1">
    <property type="nucleotide sequence ID" value="NZ_JBHTKH010000004.1"/>
</dbReference>
<keyword evidence="1" id="KW-1133">Transmembrane helix</keyword>
<keyword evidence="1" id="KW-0472">Membrane</keyword>